<reference evidence="1 2" key="1">
    <citation type="submission" date="2019-01" db="EMBL/GenBank/DDBJ databases">
        <title>Sequencing of cultivated peanut Arachis hypogaea provides insights into genome evolution and oil improvement.</title>
        <authorList>
            <person name="Chen X."/>
        </authorList>
    </citation>
    <scope>NUCLEOTIDE SEQUENCE [LARGE SCALE GENOMIC DNA]</scope>
    <source>
        <strain evidence="2">cv. Fuhuasheng</strain>
        <tissue evidence="1">Leaves</tissue>
    </source>
</reference>
<dbReference type="Proteomes" id="UP000289738">
    <property type="component" value="Chromosome A02"/>
</dbReference>
<protein>
    <recommendedName>
        <fullName evidence="3">K-box domain-containing protein</fullName>
    </recommendedName>
</protein>
<keyword evidence="2" id="KW-1185">Reference proteome</keyword>
<name>A0A445EHP9_ARAHY</name>
<accession>A0A445EHP9</accession>
<sequence>MAVKDLKNLETKLERGISKINELLFAEIDYMQKRIIWLSNEKKNSPSPNLVDYKEKITYICGVWYERVKLYKITRKESQQIL</sequence>
<dbReference type="EMBL" id="SDMP01000002">
    <property type="protein sequence ID" value="RYR74933.1"/>
    <property type="molecule type" value="Genomic_DNA"/>
</dbReference>
<dbReference type="AlphaFoldDB" id="A0A445EHP9"/>
<organism evidence="1 2">
    <name type="scientific">Arachis hypogaea</name>
    <name type="common">Peanut</name>
    <dbReference type="NCBI Taxonomy" id="3818"/>
    <lineage>
        <taxon>Eukaryota</taxon>
        <taxon>Viridiplantae</taxon>
        <taxon>Streptophyta</taxon>
        <taxon>Embryophyta</taxon>
        <taxon>Tracheophyta</taxon>
        <taxon>Spermatophyta</taxon>
        <taxon>Magnoliopsida</taxon>
        <taxon>eudicotyledons</taxon>
        <taxon>Gunneridae</taxon>
        <taxon>Pentapetalae</taxon>
        <taxon>rosids</taxon>
        <taxon>fabids</taxon>
        <taxon>Fabales</taxon>
        <taxon>Fabaceae</taxon>
        <taxon>Papilionoideae</taxon>
        <taxon>50 kb inversion clade</taxon>
        <taxon>dalbergioids sensu lato</taxon>
        <taxon>Dalbergieae</taxon>
        <taxon>Pterocarpus clade</taxon>
        <taxon>Arachis</taxon>
    </lineage>
</organism>
<evidence type="ECO:0000313" key="1">
    <source>
        <dbReference type="EMBL" id="RYR74933.1"/>
    </source>
</evidence>
<gene>
    <name evidence="1" type="ORF">Ahy_A02g009641</name>
</gene>
<comment type="caution">
    <text evidence="1">The sequence shown here is derived from an EMBL/GenBank/DDBJ whole genome shotgun (WGS) entry which is preliminary data.</text>
</comment>
<dbReference type="STRING" id="3818.A0A445EHP9"/>
<proteinExistence type="predicted"/>
<evidence type="ECO:0008006" key="3">
    <source>
        <dbReference type="Google" id="ProtNLM"/>
    </source>
</evidence>
<evidence type="ECO:0000313" key="2">
    <source>
        <dbReference type="Proteomes" id="UP000289738"/>
    </source>
</evidence>